<dbReference type="RefSeq" id="WP_182306058.1">
    <property type="nucleotide sequence ID" value="NZ_CP059896.1"/>
</dbReference>
<reference evidence="2" key="1">
    <citation type="journal article" date="2019" name="Int. J. Syst. Evol. Microbiol.">
        <title>The Global Catalogue of Microorganisms (GCM) 10K type strain sequencing project: providing services to taxonomists for standard genome sequencing and annotation.</title>
        <authorList>
            <consortium name="The Broad Institute Genomics Platform"/>
            <consortium name="The Broad Institute Genome Sequencing Center for Infectious Disease"/>
            <person name="Wu L."/>
            <person name="Ma J."/>
        </authorList>
    </citation>
    <scope>NUCLEOTIDE SEQUENCE [LARGE SCALE GENOMIC DNA]</scope>
    <source>
        <strain evidence="2">KCTC 52231</strain>
    </source>
</reference>
<keyword evidence="2" id="KW-1185">Reference proteome</keyword>
<dbReference type="Proteomes" id="UP001595647">
    <property type="component" value="Unassembled WGS sequence"/>
</dbReference>
<accession>A0ABV7HXB0</accession>
<name>A0ABV7HXB0_9HYPH</name>
<comment type="caution">
    <text evidence="1">The sequence shown here is derived from an EMBL/GenBank/DDBJ whole genome shotgun (WGS) entry which is preliminary data.</text>
</comment>
<dbReference type="EMBL" id="JBHRTG010000001">
    <property type="protein sequence ID" value="MFC3161963.1"/>
    <property type="molecule type" value="Genomic_DNA"/>
</dbReference>
<evidence type="ECO:0000313" key="1">
    <source>
        <dbReference type="EMBL" id="MFC3161963.1"/>
    </source>
</evidence>
<organism evidence="1 2">
    <name type="scientific">Ciceribacter thiooxidans</name>
    <dbReference type="NCBI Taxonomy" id="1969821"/>
    <lineage>
        <taxon>Bacteria</taxon>
        <taxon>Pseudomonadati</taxon>
        <taxon>Pseudomonadota</taxon>
        <taxon>Alphaproteobacteria</taxon>
        <taxon>Hyphomicrobiales</taxon>
        <taxon>Rhizobiaceae</taxon>
        <taxon>Ciceribacter</taxon>
    </lineage>
</organism>
<proteinExistence type="predicted"/>
<protein>
    <submittedName>
        <fullName evidence="1">Uncharacterized protein</fullName>
    </submittedName>
</protein>
<evidence type="ECO:0000313" key="2">
    <source>
        <dbReference type="Proteomes" id="UP001595647"/>
    </source>
</evidence>
<gene>
    <name evidence="1" type="ORF">ACFOHV_01580</name>
</gene>
<sequence length="114" mass="12860">MSEHIENADGQGTLLIGNGRSPVTYQISAVRSGERYMATATLQAPRDWLLKQGFRREALLERDGAETVKLYYPEELDVADDVSVSLSSEPLACDTREDLVHRFPELDLARMHRL</sequence>